<feature type="domain" description="CzcB-like barrel-sandwich hybrid" evidence="4">
    <location>
        <begin position="91"/>
        <end position="231"/>
    </location>
</feature>
<name>A0ABU9BTU6_9BURK</name>
<proteinExistence type="inferred from homology"/>
<dbReference type="Proteomes" id="UP001371218">
    <property type="component" value="Unassembled WGS sequence"/>
</dbReference>
<evidence type="ECO:0000259" key="5">
    <source>
        <dbReference type="Pfam" id="PF25989"/>
    </source>
</evidence>
<dbReference type="PANTHER" id="PTHR30469">
    <property type="entry name" value="MULTIDRUG RESISTANCE PROTEIN MDTA"/>
    <property type="match status" value="1"/>
</dbReference>
<sequence length="407" mass="42160">MLRRRPSLALPASLPTRLAVGVAAGMLAAMLAACSKGGSAGGAAKAASAPEAAASSAVTLLIAPEDLRTASTGTHAMGPVITGSIQPERRADLRAEVPAVVLQVLKENGEAVRKGDLLMRLDDTSIRDSLASAEEAVRAATQSAEQAERTFQRLKTLQAQGMSSMQAMDDAEVRRNNAQSDLVAARSRAVAARQQLQRTEVRAPFDGVVSDRKASAGDTAQVGKELVKVIDPASMRFDGLVSADRMNELKIGQSVSFRVIGATDGDFTGKVKRVDPSANASTRQVAVQVSIDSGTVPKVAGLYAEGQVATSGEQALMLPEGALTKEGDNVYVWRVEGNTLKKVKVQLGDRDLRSGEYVVRAGLSAGDQILRAPGASLVDGQRIERAKGAASAPAPAVAASAAASAGK</sequence>
<dbReference type="Gene3D" id="2.40.50.100">
    <property type="match status" value="1"/>
</dbReference>
<keyword evidence="2" id="KW-0175">Coiled coil</keyword>
<keyword evidence="7" id="KW-1185">Reference proteome</keyword>
<dbReference type="Pfam" id="PF25973">
    <property type="entry name" value="BSH_CzcB"/>
    <property type="match status" value="1"/>
</dbReference>
<evidence type="ECO:0000259" key="3">
    <source>
        <dbReference type="Pfam" id="PF25954"/>
    </source>
</evidence>
<evidence type="ECO:0000256" key="1">
    <source>
        <dbReference type="ARBA" id="ARBA00009477"/>
    </source>
</evidence>
<accession>A0ABU9BTU6</accession>
<evidence type="ECO:0000256" key="2">
    <source>
        <dbReference type="SAM" id="Coils"/>
    </source>
</evidence>
<dbReference type="InterPro" id="IPR058792">
    <property type="entry name" value="Beta-barrel_RND_2"/>
</dbReference>
<dbReference type="SUPFAM" id="SSF111369">
    <property type="entry name" value="HlyD-like secretion proteins"/>
    <property type="match status" value="1"/>
</dbReference>
<dbReference type="InterPro" id="IPR006143">
    <property type="entry name" value="RND_pump_MFP"/>
</dbReference>
<dbReference type="PROSITE" id="PS51257">
    <property type="entry name" value="PROKAR_LIPOPROTEIN"/>
    <property type="match status" value="1"/>
</dbReference>
<comment type="similarity">
    <text evidence="1">Belongs to the membrane fusion protein (MFP) (TC 8.A.1) family.</text>
</comment>
<organism evidence="6 7">
    <name type="scientific">Ideonella lacteola</name>
    <dbReference type="NCBI Taxonomy" id="2984193"/>
    <lineage>
        <taxon>Bacteria</taxon>
        <taxon>Pseudomonadati</taxon>
        <taxon>Pseudomonadota</taxon>
        <taxon>Betaproteobacteria</taxon>
        <taxon>Burkholderiales</taxon>
        <taxon>Sphaerotilaceae</taxon>
        <taxon>Ideonella</taxon>
    </lineage>
</organism>
<evidence type="ECO:0000313" key="6">
    <source>
        <dbReference type="EMBL" id="MEK8033276.1"/>
    </source>
</evidence>
<evidence type="ECO:0000313" key="7">
    <source>
        <dbReference type="Proteomes" id="UP001371218"/>
    </source>
</evidence>
<dbReference type="EMBL" id="JBBUTG010000015">
    <property type="protein sequence ID" value="MEK8033276.1"/>
    <property type="molecule type" value="Genomic_DNA"/>
</dbReference>
<dbReference type="Pfam" id="PF25954">
    <property type="entry name" value="Beta-barrel_RND_2"/>
    <property type="match status" value="1"/>
</dbReference>
<feature type="domain" description="YknX-like C-terminal permuted SH3-like" evidence="5">
    <location>
        <begin position="316"/>
        <end position="384"/>
    </location>
</feature>
<dbReference type="Pfam" id="PF25989">
    <property type="entry name" value="YknX_C"/>
    <property type="match status" value="1"/>
</dbReference>
<feature type="coiled-coil region" evidence="2">
    <location>
        <begin position="130"/>
        <end position="202"/>
    </location>
</feature>
<dbReference type="Gene3D" id="2.40.420.20">
    <property type="match status" value="1"/>
</dbReference>
<feature type="domain" description="CusB-like beta-barrel" evidence="3">
    <location>
        <begin position="245"/>
        <end position="309"/>
    </location>
</feature>
<dbReference type="RefSeq" id="WP_341427694.1">
    <property type="nucleotide sequence ID" value="NZ_JBBUTG010000015.1"/>
</dbReference>
<gene>
    <name evidence="6" type="ORF">AACH06_20850</name>
</gene>
<dbReference type="Gene3D" id="1.10.287.470">
    <property type="entry name" value="Helix hairpin bin"/>
    <property type="match status" value="1"/>
</dbReference>
<dbReference type="Gene3D" id="2.40.30.170">
    <property type="match status" value="1"/>
</dbReference>
<dbReference type="NCBIfam" id="TIGR01730">
    <property type="entry name" value="RND_mfp"/>
    <property type="match status" value="1"/>
</dbReference>
<evidence type="ECO:0000259" key="4">
    <source>
        <dbReference type="Pfam" id="PF25973"/>
    </source>
</evidence>
<comment type="caution">
    <text evidence="6">The sequence shown here is derived from an EMBL/GenBank/DDBJ whole genome shotgun (WGS) entry which is preliminary data.</text>
</comment>
<reference evidence="6 7" key="1">
    <citation type="submission" date="2024-04" db="EMBL/GenBank/DDBJ databases">
        <title>Novel species of the genus Ideonella isolated from streams.</title>
        <authorList>
            <person name="Lu H."/>
        </authorList>
    </citation>
    <scope>NUCLEOTIDE SEQUENCE [LARGE SCALE GENOMIC DNA]</scope>
    <source>
        <strain evidence="6 7">DXS29W</strain>
    </source>
</reference>
<protein>
    <submittedName>
        <fullName evidence="6">Efflux RND transporter periplasmic adaptor subunit</fullName>
    </submittedName>
</protein>
<dbReference type="PANTHER" id="PTHR30469:SF15">
    <property type="entry name" value="HLYD FAMILY OF SECRETION PROTEINS"/>
    <property type="match status" value="1"/>
</dbReference>
<dbReference type="InterPro" id="IPR058637">
    <property type="entry name" value="YknX-like_C"/>
</dbReference>
<dbReference type="InterPro" id="IPR058647">
    <property type="entry name" value="BSH_CzcB-like"/>
</dbReference>